<dbReference type="KEGG" id="kng:KNAG_0B01830"/>
<dbReference type="GO" id="GO:0005657">
    <property type="term" value="C:replication fork"/>
    <property type="evidence" value="ECO:0007669"/>
    <property type="project" value="EnsemblFungi"/>
</dbReference>
<dbReference type="PROSITE" id="PS50172">
    <property type="entry name" value="BRCT"/>
    <property type="match status" value="3"/>
</dbReference>
<sequence length="752" mass="85644">MKPFSGITFCPTGIEEELSKQLRKRIYKLGGEYTTDLMTKVNVIILNNNRDTTKYKFAIKLRPDIVFVESTIVNEIYELWINGEDVTMADHFNFQMYKKQTQRMLLVLQSRYSALPFENYYIFIGRIQDEKYPVPDLERIAKEDGCFKCVSKYFVKDAKTTNPSSNVIFISDTLHGVRIESAMAEDIPIVHPKWIMDCHRRHGTLEYDPFYLTKNVLNQSDEQIGLGACNCWPDVDQRFADQKIPPKPTDNDDLESSARPNSVLLNKFKPEASRLWKRAFSVKMPKTQEDNKKGDFENEPTPQNGTSSSSPNAKIVVPEKSRPIFENCTFTIHPKFTDKHATILIDVIKRNGGVIMTSDLTYPDYLLVPSSIPVDELRIAKNGMAPVATEFFIERCLHYKQLITPVDSWSKPFLRTNKFSIKPTRKLCHNGDSNLHISISGFQGVELLHLKKILKQLSGKGVTYSEYLNNNIDLLVVNLSSLSSIPTTHVLWNNKYSDMFKLNVSANDRSKQSLVCRNFLKMKLEYVKDKHAIPVVTPAFLMELLLNTANVNHRRDNFPKVHINNFNWCISCPKGNTEQFSCEIINDSGSDLPGTNQISGKPPSKTRYKVDMSILEKSNGASGSPTTSLRAKTKEVLDKIKASNEESHKRSNTESLHSIPHLEKESKVDTTYPSPKRQKLSELKRIEPINRTSSWGNMMSNDKLKQGDVLKEADSEADEPYRIPDEIAPDPAYTQIGYGVPKEKLSTKNPLH</sequence>
<feature type="region of interest" description="Disordered" evidence="2">
    <location>
        <begin position="642"/>
        <end position="679"/>
    </location>
</feature>
<name>J7S4K2_HUIN7</name>
<evidence type="ECO:0000259" key="3">
    <source>
        <dbReference type="PROSITE" id="PS50172"/>
    </source>
</evidence>
<dbReference type="SUPFAM" id="SSF52113">
    <property type="entry name" value="BRCT domain"/>
    <property type="match status" value="3"/>
</dbReference>
<evidence type="ECO:0000256" key="1">
    <source>
        <dbReference type="ARBA" id="ARBA00022737"/>
    </source>
</evidence>
<dbReference type="CDD" id="cd18433">
    <property type="entry name" value="BRCT_Rad4_rpt3"/>
    <property type="match status" value="1"/>
</dbReference>
<dbReference type="eggNOG" id="KOG1929">
    <property type="taxonomic scope" value="Eukaryota"/>
</dbReference>
<feature type="region of interest" description="Disordered" evidence="2">
    <location>
        <begin position="711"/>
        <end position="752"/>
    </location>
</feature>
<feature type="compositionally biased region" description="Basic and acidic residues" evidence="2">
    <location>
        <begin position="642"/>
        <end position="652"/>
    </location>
</feature>
<keyword evidence="1" id="KW-0677">Repeat</keyword>
<feature type="region of interest" description="Disordered" evidence="2">
    <location>
        <begin position="284"/>
        <end position="314"/>
    </location>
</feature>
<dbReference type="Proteomes" id="UP000006310">
    <property type="component" value="Chromosome 2"/>
</dbReference>
<feature type="region of interest" description="Disordered" evidence="2">
    <location>
        <begin position="240"/>
        <end position="262"/>
    </location>
</feature>
<dbReference type="GO" id="GO:0030295">
    <property type="term" value="F:protein kinase activator activity"/>
    <property type="evidence" value="ECO:0007669"/>
    <property type="project" value="EnsemblFungi"/>
</dbReference>
<feature type="compositionally biased region" description="Basic and acidic residues" evidence="2">
    <location>
        <begin position="286"/>
        <end position="296"/>
    </location>
</feature>
<dbReference type="Gene3D" id="3.40.50.10190">
    <property type="entry name" value="BRCT domain"/>
    <property type="match status" value="4"/>
</dbReference>
<dbReference type="GO" id="GO:0070182">
    <property type="term" value="F:DNA polymerase binding"/>
    <property type="evidence" value="ECO:0007669"/>
    <property type="project" value="EnsemblFungi"/>
</dbReference>
<dbReference type="GeneID" id="34524276"/>
<feature type="compositionally biased region" description="Basic and acidic residues" evidence="2">
    <location>
        <begin position="711"/>
        <end position="725"/>
    </location>
</feature>
<dbReference type="GO" id="GO:0033314">
    <property type="term" value="P:mitotic DNA replication checkpoint signaling"/>
    <property type="evidence" value="ECO:0007669"/>
    <property type="project" value="TreeGrafter"/>
</dbReference>
<feature type="compositionally biased region" description="Polar residues" evidence="2">
    <location>
        <begin position="300"/>
        <end position="312"/>
    </location>
</feature>
<dbReference type="GO" id="GO:0031261">
    <property type="term" value="C:DNA replication preinitiation complex"/>
    <property type="evidence" value="ECO:0007669"/>
    <property type="project" value="EnsemblFungi"/>
</dbReference>
<dbReference type="InterPro" id="IPR001357">
    <property type="entry name" value="BRCT_dom"/>
</dbReference>
<feature type="domain" description="BRCT" evidence="3">
    <location>
        <begin position="320"/>
        <end position="403"/>
    </location>
</feature>
<dbReference type="RefSeq" id="XP_022462872.1">
    <property type="nucleotide sequence ID" value="XM_022611466.1"/>
</dbReference>
<reference evidence="4 5" key="1">
    <citation type="journal article" date="2011" name="Proc. Natl. Acad. Sci. U.S.A.">
        <title>Evolutionary erosion of yeast sex chromosomes by mating-type switching accidents.</title>
        <authorList>
            <person name="Gordon J.L."/>
            <person name="Armisen D."/>
            <person name="Proux-Wera E."/>
            <person name="Oheigeartaigh S.S."/>
            <person name="Byrne K.P."/>
            <person name="Wolfe K.H."/>
        </authorList>
    </citation>
    <scope>NUCLEOTIDE SEQUENCE [LARGE SCALE GENOMIC DNA]</scope>
    <source>
        <strain evidence="5">ATCC MYA-139 / BCRC 22969 / CBS 8797 / CCRC 22969 / KCTC 17520 / NBRC 10181 / NCYC 3082</strain>
    </source>
</reference>
<dbReference type="STRING" id="1071383.J7S4K2"/>
<organism evidence="4 5">
    <name type="scientific">Huiozyma naganishii (strain ATCC MYA-139 / BCRC 22969 / CBS 8797 / KCTC 17520 / NBRC 10181 / NCYC 3082 / Yp74L-3)</name>
    <name type="common">Yeast</name>
    <name type="synonym">Kazachstania naganishii</name>
    <dbReference type="NCBI Taxonomy" id="1071383"/>
    <lineage>
        <taxon>Eukaryota</taxon>
        <taxon>Fungi</taxon>
        <taxon>Dikarya</taxon>
        <taxon>Ascomycota</taxon>
        <taxon>Saccharomycotina</taxon>
        <taxon>Saccharomycetes</taxon>
        <taxon>Saccharomycetales</taxon>
        <taxon>Saccharomycetaceae</taxon>
        <taxon>Huiozyma</taxon>
    </lineage>
</organism>
<keyword evidence="5" id="KW-1185">Reference proteome</keyword>
<dbReference type="Pfam" id="PF00533">
    <property type="entry name" value="BRCT"/>
    <property type="match status" value="2"/>
</dbReference>
<dbReference type="SMART" id="SM00292">
    <property type="entry name" value="BRCT"/>
    <property type="match status" value="2"/>
</dbReference>
<dbReference type="HOGENOM" id="CLU_020751_0_0_1"/>
<gene>
    <name evidence="4" type="primary">KNAG0B01830</name>
    <name evidence="4" type="ordered locus">KNAG_0B01830</name>
</gene>
<dbReference type="PANTHER" id="PTHR13561:SF20">
    <property type="entry name" value="DNA TOPOISOMERASE 2-BINDING PROTEIN 1"/>
    <property type="match status" value="1"/>
</dbReference>
<accession>J7S4K2</accession>
<evidence type="ECO:0000313" key="4">
    <source>
        <dbReference type="EMBL" id="CCK68626.1"/>
    </source>
</evidence>
<feature type="domain" description="BRCT" evidence="3">
    <location>
        <begin position="112"/>
        <end position="212"/>
    </location>
</feature>
<evidence type="ECO:0000313" key="5">
    <source>
        <dbReference type="Proteomes" id="UP000006310"/>
    </source>
</evidence>
<dbReference type="InterPro" id="IPR036420">
    <property type="entry name" value="BRCT_dom_sf"/>
</dbReference>
<protein>
    <recommendedName>
        <fullName evidence="3">BRCT domain-containing protein</fullName>
    </recommendedName>
</protein>
<dbReference type="OMA" id="ERCLHYK"/>
<dbReference type="GO" id="GO:0000727">
    <property type="term" value="P:double-strand break repair via break-induced replication"/>
    <property type="evidence" value="ECO:0007669"/>
    <property type="project" value="EnsemblFungi"/>
</dbReference>
<dbReference type="GO" id="GO:0007533">
    <property type="term" value="P:mating type switching"/>
    <property type="evidence" value="ECO:0007669"/>
    <property type="project" value="EnsemblFungi"/>
</dbReference>
<dbReference type="AlphaFoldDB" id="J7S4K2"/>
<dbReference type="OrthoDB" id="251770at2759"/>
<dbReference type="GO" id="GO:0006270">
    <property type="term" value="P:DNA replication initiation"/>
    <property type="evidence" value="ECO:0007669"/>
    <property type="project" value="EnsemblFungi"/>
</dbReference>
<feature type="domain" description="BRCT" evidence="3">
    <location>
        <begin position="1"/>
        <end position="81"/>
    </location>
</feature>
<evidence type="ECO:0000256" key="2">
    <source>
        <dbReference type="SAM" id="MobiDB-lite"/>
    </source>
</evidence>
<reference evidence="5" key="2">
    <citation type="submission" date="2012-08" db="EMBL/GenBank/DDBJ databases">
        <title>Genome sequence of Kazachstania naganishii.</title>
        <authorList>
            <person name="Gordon J.L."/>
            <person name="Armisen D."/>
            <person name="Proux-Wera E."/>
            <person name="OhEigeartaigh S.S."/>
            <person name="Byrne K.P."/>
            <person name="Wolfe K.H."/>
        </authorList>
    </citation>
    <scope>NUCLEOTIDE SEQUENCE [LARGE SCALE GENOMIC DNA]</scope>
    <source>
        <strain evidence="5">ATCC MYA-139 / BCRC 22969 / CBS 8797 / CCRC 22969 / KCTC 17520 / NBRC 10181 / NCYC 3082</strain>
    </source>
</reference>
<dbReference type="EMBL" id="HE978315">
    <property type="protein sequence ID" value="CCK68626.1"/>
    <property type="molecule type" value="Genomic_DNA"/>
</dbReference>
<dbReference type="PANTHER" id="PTHR13561">
    <property type="entry name" value="DNA REPLICATION REGULATOR DPB11-RELATED"/>
    <property type="match status" value="1"/>
</dbReference>
<proteinExistence type="predicted"/>
<dbReference type="GO" id="GO:0007095">
    <property type="term" value="P:mitotic G2 DNA damage checkpoint signaling"/>
    <property type="evidence" value="ECO:0007669"/>
    <property type="project" value="EnsemblFungi"/>
</dbReference>